<gene>
    <name evidence="2" type="ORF">OMP40_36580</name>
</gene>
<dbReference type="Gene3D" id="1.20.120.450">
    <property type="entry name" value="dinb family like domain"/>
    <property type="match status" value="1"/>
</dbReference>
<evidence type="ECO:0000259" key="1">
    <source>
        <dbReference type="Pfam" id="PF12867"/>
    </source>
</evidence>
<feature type="domain" description="DinB-like" evidence="1">
    <location>
        <begin position="19"/>
        <end position="150"/>
    </location>
</feature>
<evidence type="ECO:0000313" key="2">
    <source>
        <dbReference type="EMBL" id="MDG0814185.1"/>
    </source>
</evidence>
<keyword evidence="3" id="KW-1185">Reference proteome</keyword>
<dbReference type="Pfam" id="PF12867">
    <property type="entry name" value="DinB_2"/>
    <property type="match status" value="1"/>
</dbReference>
<dbReference type="SUPFAM" id="SSF109854">
    <property type="entry name" value="DinB/YfiT-like putative metalloenzymes"/>
    <property type="match status" value="1"/>
</dbReference>
<organism evidence="2 3">
    <name type="scientific">Cohnella rhizosphaerae</name>
    <dbReference type="NCBI Taxonomy" id="1457232"/>
    <lineage>
        <taxon>Bacteria</taxon>
        <taxon>Bacillati</taxon>
        <taxon>Bacillota</taxon>
        <taxon>Bacilli</taxon>
        <taxon>Bacillales</taxon>
        <taxon>Paenibacillaceae</taxon>
        <taxon>Cohnella</taxon>
    </lineage>
</organism>
<accession>A0A9X4KZP2</accession>
<reference evidence="2" key="1">
    <citation type="submission" date="2022-10" db="EMBL/GenBank/DDBJ databases">
        <title>Comparative genomic analysis of Cohnella hashimotonis sp. nov., isolated from the International Space Station.</title>
        <authorList>
            <person name="Simpson A."/>
            <person name="Venkateswaran K."/>
        </authorList>
    </citation>
    <scope>NUCLEOTIDE SEQUENCE</scope>
    <source>
        <strain evidence="2">DSM 28161</strain>
    </source>
</reference>
<name>A0A9X4KZP2_9BACL</name>
<proteinExistence type="predicted"/>
<evidence type="ECO:0000313" key="3">
    <source>
        <dbReference type="Proteomes" id="UP001153404"/>
    </source>
</evidence>
<sequence length="154" mass="17596">MTNAMTLREAEARLRGWMRELPPLLADRSEEELKARPGPGKWSQLEILGHLCDSALHNLMRFVRIRIEPRPQPLTPYAQDDWVSGQRYQAASYDDVLSLWLALNARIADVWAGLPEGGGAWTFLRPDGTTVALELWADDYVLHLEHHLRAMKID</sequence>
<protein>
    <submittedName>
        <fullName evidence="2">DinB family protein</fullName>
    </submittedName>
</protein>
<dbReference type="InterPro" id="IPR034660">
    <property type="entry name" value="DinB/YfiT-like"/>
</dbReference>
<dbReference type="InterPro" id="IPR024775">
    <property type="entry name" value="DinB-like"/>
</dbReference>
<comment type="caution">
    <text evidence="2">The sequence shown here is derived from an EMBL/GenBank/DDBJ whole genome shotgun (WGS) entry which is preliminary data.</text>
</comment>
<dbReference type="EMBL" id="JAPDIA010000009">
    <property type="protein sequence ID" value="MDG0814185.1"/>
    <property type="molecule type" value="Genomic_DNA"/>
</dbReference>
<dbReference type="AlphaFoldDB" id="A0A9X4KZP2"/>
<dbReference type="RefSeq" id="WP_277538901.1">
    <property type="nucleotide sequence ID" value="NZ_JAPDIA010000009.1"/>
</dbReference>
<dbReference type="Proteomes" id="UP001153404">
    <property type="component" value="Unassembled WGS sequence"/>
</dbReference>